<evidence type="ECO:0000313" key="2">
    <source>
        <dbReference type="EMBL" id="OBZ84286.1"/>
    </source>
</evidence>
<evidence type="ECO:0000313" key="3">
    <source>
        <dbReference type="Proteomes" id="UP000093000"/>
    </source>
</evidence>
<accession>A0A1C7N6M3</accession>
<dbReference type="SUPFAM" id="SSF82708">
    <property type="entry name" value="R3H domain"/>
    <property type="match status" value="1"/>
</dbReference>
<keyword evidence="3" id="KW-1185">Reference proteome</keyword>
<feature type="region of interest" description="Disordered" evidence="1">
    <location>
        <begin position="33"/>
        <end position="69"/>
    </location>
</feature>
<sequence length="257" mass="30561">MTIQRQSTVIFVHSTAHWESILQQRAQLLGLQRESSQERQSKPVRVQKQSKPEEPKKEPRLHLIGKEGSRRRKRWTNNNFLDHPSAVLYAEDLRPPGYDDAPKKKRQMFVDLEEHHSDPSIIDEEEDKAYVPLSRHIRHDLKKAHISQSLVSNYELQLIQSITEWMKDIHALDNACFKIQVVSNNQFERYVLHTMSRYYGLYSFSETDQDDCRVTFICHPAYIDYVTKQDKESIDYLDVAEWTMPEKTFFDYLFDRK</sequence>
<protein>
    <recommendedName>
        <fullName evidence="4">R3H domain-containing protein</fullName>
    </recommendedName>
</protein>
<comment type="caution">
    <text evidence="2">The sequence shown here is derived from an EMBL/GenBank/DDBJ whole genome shotgun (WGS) entry which is preliminary data.</text>
</comment>
<dbReference type="AlphaFoldDB" id="A0A1C7N6M3"/>
<evidence type="ECO:0008006" key="4">
    <source>
        <dbReference type="Google" id="ProtNLM"/>
    </source>
</evidence>
<dbReference type="InParanoid" id="A0A1C7N6M3"/>
<name>A0A1C7N6M3_9FUNG</name>
<evidence type="ECO:0000256" key="1">
    <source>
        <dbReference type="SAM" id="MobiDB-lite"/>
    </source>
</evidence>
<organism evidence="2 3">
    <name type="scientific">Choanephora cucurbitarum</name>
    <dbReference type="NCBI Taxonomy" id="101091"/>
    <lineage>
        <taxon>Eukaryota</taxon>
        <taxon>Fungi</taxon>
        <taxon>Fungi incertae sedis</taxon>
        <taxon>Mucoromycota</taxon>
        <taxon>Mucoromycotina</taxon>
        <taxon>Mucoromycetes</taxon>
        <taxon>Mucorales</taxon>
        <taxon>Mucorineae</taxon>
        <taxon>Choanephoraceae</taxon>
        <taxon>Choanephoroideae</taxon>
        <taxon>Choanephora</taxon>
    </lineage>
</organism>
<dbReference type="GO" id="GO:0003676">
    <property type="term" value="F:nucleic acid binding"/>
    <property type="evidence" value="ECO:0007669"/>
    <property type="project" value="InterPro"/>
</dbReference>
<dbReference type="InterPro" id="IPR036867">
    <property type="entry name" value="R3H_dom_sf"/>
</dbReference>
<dbReference type="EMBL" id="LUGH01000530">
    <property type="protein sequence ID" value="OBZ84286.1"/>
    <property type="molecule type" value="Genomic_DNA"/>
</dbReference>
<feature type="compositionally biased region" description="Basic and acidic residues" evidence="1">
    <location>
        <begin position="50"/>
        <end position="68"/>
    </location>
</feature>
<gene>
    <name evidence="2" type="ORF">A0J61_07663</name>
</gene>
<dbReference type="Proteomes" id="UP000093000">
    <property type="component" value="Unassembled WGS sequence"/>
</dbReference>
<reference evidence="2 3" key="1">
    <citation type="submission" date="2016-03" db="EMBL/GenBank/DDBJ databases">
        <title>Choanephora cucurbitarum.</title>
        <authorList>
            <person name="Min B."/>
            <person name="Park H."/>
            <person name="Park J.-H."/>
            <person name="Shin H.-D."/>
            <person name="Choi I.-G."/>
        </authorList>
    </citation>
    <scope>NUCLEOTIDE SEQUENCE [LARGE SCALE GENOMIC DNA]</scope>
    <source>
        <strain evidence="2 3">KUS-F28377</strain>
    </source>
</reference>
<dbReference type="OrthoDB" id="10256743at2759"/>
<proteinExistence type="predicted"/>